<evidence type="ECO:0000256" key="4">
    <source>
        <dbReference type="ARBA" id="ARBA00022679"/>
    </source>
</evidence>
<organism evidence="7 8">
    <name type="scientific">Bacillus altitudinis</name>
    <dbReference type="NCBI Taxonomy" id="293387"/>
    <lineage>
        <taxon>Bacteria</taxon>
        <taxon>Bacillati</taxon>
        <taxon>Bacillota</taxon>
        <taxon>Bacilli</taxon>
        <taxon>Bacillales</taxon>
        <taxon>Bacillaceae</taxon>
        <taxon>Bacillus</taxon>
    </lineage>
</organism>
<accession>A0ABV1S2C5</accession>
<comment type="caution">
    <text evidence="7">The sequence shown here is derived from an EMBL/GenBank/DDBJ whole genome shotgun (WGS) entry which is preliminary data.</text>
</comment>
<evidence type="ECO:0000256" key="5">
    <source>
        <dbReference type="ARBA" id="ARBA00022944"/>
    </source>
</evidence>
<evidence type="ECO:0000256" key="2">
    <source>
        <dbReference type="ARBA" id="ARBA00010488"/>
    </source>
</evidence>
<dbReference type="PANTHER" id="PTHR37316">
    <property type="entry name" value="TEICHOIC ACID GLYCEROL-PHOSPHATE PRIMASE"/>
    <property type="match status" value="1"/>
</dbReference>
<protein>
    <submittedName>
        <fullName evidence="7">CDP-glycerol glycerophosphotransferase family protein</fullName>
    </submittedName>
</protein>
<dbReference type="RefSeq" id="WP_171465757.1">
    <property type="nucleotide sequence ID" value="NZ_CP139561.1"/>
</dbReference>
<dbReference type="InterPro" id="IPR043148">
    <property type="entry name" value="TagF_C"/>
</dbReference>
<dbReference type="Proteomes" id="UP001467674">
    <property type="component" value="Unassembled WGS sequence"/>
</dbReference>
<dbReference type="InterPro" id="IPR007554">
    <property type="entry name" value="Glycerophosphate_synth"/>
</dbReference>
<evidence type="ECO:0000256" key="1">
    <source>
        <dbReference type="ARBA" id="ARBA00004202"/>
    </source>
</evidence>
<proteinExistence type="inferred from homology"/>
<dbReference type="InterPro" id="IPR043149">
    <property type="entry name" value="TagF_N"/>
</dbReference>
<dbReference type="SUPFAM" id="SSF53756">
    <property type="entry name" value="UDP-Glycosyltransferase/glycogen phosphorylase"/>
    <property type="match status" value="1"/>
</dbReference>
<name>A0ABV1S2C5_BACAB</name>
<reference evidence="7 8" key="1">
    <citation type="submission" date="2024-06" db="EMBL/GenBank/DDBJ databases">
        <title>Construction of an artificial bacterial consortium using nitrogen cycle bacteria from Cuatro Cienegas Basin and a mangrove forest.</title>
        <authorList>
            <person name="Aguilera-Najera D."/>
            <person name="Marquez-Cianci L."/>
            <person name="Martinez-Perez E."/>
            <person name="Rosas-Barrera M."/>
            <person name="Rodriguez-Cruz U.E."/>
            <person name="Tapia-Lopez R."/>
            <person name="Eguiarte L.E."/>
            <person name="Souza-Saldivar V."/>
        </authorList>
    </citation>
    <scope>NUCLEOTIDE SEQUENCE [LARGE SCALE GENOMIC DNA]</scope>
    <source>
        <strain evidence="7 8">S14-15</strain>
    </source>
</reference>
<dbReference type="Gene3D" id="3.40.50.12580">
    <property type="match status" value="1"/>
</dbReference>
<evidence type="ECO:0000313" key="8">
    <source>
        <dbReference type="Proteomes" id="UP001467674"/>
    </source>
</evidence>
<gene>
    <name evidence="7" type="ORF">ABQG71_03875</name>
</gene>
<sequence>MFIKKLWKPKNSRMISLESFDLSQTNLIELKVKINESIKREKLNMNQLLLLFRNRYTKQEVKAEPKEIQENDNIVITYIMNKENFREFGYWDAFVVSKKKEYRIHDAITSKYELNSYLDRIRQQEITFYSTIKENLSIRISKLEFNFQINKVAFKSNNSILLFEGLIKNIELEQINELNIILTSENRTLFNKKVTMTKIEEVNKFEIELNLEEIKNSMKTPKKISFYAEVLMKSEKQTVLITMDSNTILPNKTVYFENNIISFDLIERELNNNDFFLRIVEVKDHYELESVYFKDGFLRLAGELTSNSVEFSINNVLFINRSTKEIVEVPINRETLHIDLASLIKTSKLSVGIWDIFVATNVDNFRVAKRLDDIINKQSIVSLPQSMVEDESDELLSVKPYYTLSNELSLLIRKVATQKAIQSYMIDHNNLLIKGLLHFNRPSDGQVFDDQYPASLFIKFPYKQERVQLKGHVKLSEKSRASTDYLLEFRSEEVPLETLKEMMANIHFDLVKLKISFNDFFIDVQLNIDPQKEVFSMEDKIRAGNSVFSKLLNNKFIYKIFNKILPINKRAIVFQSFHGKSYSCNPRAIYEEMIQSEGDKYKYIWVLNNRRQEITSNKNTIIVKPGSLMYFYHLARSKYFINNGNFPDVYTKKKGTYHIQTWHGTPLKKLGFDISPNSPSYKENTSNDLMKRNSRWDLAISPNTFTSEVYKSAFKYKNKIIESGYPRNDIFYQENNKKIIDIKSKLGIKSNKKVILYAPTWRDYDFHNNKQTEPFQFKFDIERFIENFGDEYVLLIRLHYRDALRAQISKYEGLVINVSNYDDIKYLYLISDILITDYSSVMFDFANSNKPIIFFAYDIVRYSSDLRGFYFNFRENAPGPIVTTEQELFKAIHNIKQIEFLYKDIYDQFKNKYCNFDNGNSSKLVIEEVFRRSEK</sequence>
<dbReference type="InterPro" id="IPR051612">
    <property type="entry name" value="Teichoic_Acid_Biosynth"/>
</dbReference>
<comment type="subcellular location">
    <subcellularLocation>
        <location evidence="1">Cell membrane</location>
        <topology evidence="1">Peripheral membrane protein</topology>
    </subcellularLocation>
</comment>
<keyword evidence="6" id="KW-0472">Membrane</keyword>
<keyword evidence="5" id="KW-0777">Teichoic acid biosynthesis</keyword>
<dbReference type="PANTHER" id="PTHR37316:SF3">
    <property type="entry name" value="TEICHOIC ACID GLYCEROL-PHOSPHATE TRANSFERASE"/>
    <property type="match status" value="1"/>
</dbReference>
<evidence type="ECO:0000256" key="6">
    <source>
        <dbReference type="ARBA" id="ARBA00023136"/>
    </source>
</evidence>
<comment type="similarity">
    <text evidence="2">Belongs to the CDP-glycerol glycerophosphotransferase family.</text>
</comment>
<keyword evidence="3" id="KW-1003">Cell membrane</keyword>
<evidence type="ECO:0000256" key="3">
    <source>
        <dbReference type="ARBA" id="ARBA00022475"/>
    </source>
</evidence>
<keyword evidence="8" id="KW-1185">Reference proteome</keyword>
<dbReference type="Pfam" id="PF04464">
    <property type="entry name" value="Glyphos_transf"/>
    <property type="match status" value="1"/>
</dbReference>
<dbReference type="Gene3D" id="3.40.50.11820">
    <property type="match status" value="1"/>
</dbReference>
<keyword evidence="4" id="KW-0808">Transferase</keyword>
<dbReference type="EMBL" id="JBEOME010000001">
    <property type="protein sequence ID" value="MER3120326.1"/>
    <property type="molecule type" value="Genomic_DNA"/>
</dbReference>
<evidence type="ECO:0000313" key="7">
    <source>
        <dbReference type="EMBL" id="MER3120326.1"/>
    </source>
</evidence>